<protein>
    <submittedName>
        <fullName evidence="2">Uncharacterized protein</fullName>
    </submittedName>
</protein>
<feature type="compositionally biased region" description="Pro residues" evidence="1">
    <location>
        <begin position="86"/>
        <end position="95"/>
    </location>
</feature>
<feature type="compositionally biased region" description="Low complexity" evidence="1">
    <location>
        <begin position="43"/>
        <end position="55"/>
    </location>
</feature>
<name>A0A9W8IY88_9AGAR</name>
<proteinExistence type="predicted"/>
<evidence type="ECO:0000313" key="2">
    <source>
        <dbReference type="EMBL" id="KAJ2922078.1"/>
    </source>
</evidence>
<feature type="compositionally biased region" description="Polar residues" evidence="1">
    <location>
        <begin position="284"/>
        <end position="294"/>
    </location>
</feature>
<keyword evidence="3" id="KW-1185">Reference proteome</keyword>
<feature type="compositionally biased region" description="Low complexity" evidence="1">
    <location>
        <begin position="71"/>
        <end position="85"/>
    </location>
</feature>
<feature type="compositionally biased region" description="Basic and acidic residues" evidence="1">
    <location>
        <begin position="14"/>
        <end position="30"/>
    </location>
</feature>
<gene>
    <name evidence="2" type="ORF">H1R20_g15017</name>
</gene>
<feature type="region of interest" description="Disordered" evidence="1">
    <location>
        <begin position="1"/>
        <end position="131"/>
    </location>
</feature>
<accession>A0A9W8IY88</accession>
<feature type="compositionally biased region" description="Polar residues" evidence="1">
    <location>
        <begin position="1"/>
        <end position="13"/>
    </location>
</feature>
<feature type="region of interest" description="Disordered" evidence="1">
    <location>
        <begin position="145"/>
        <end position="176"/>
    </location>
</feature>
<dbReference type="EMBL" id="JANBPK010001516">
    <property type="protein sequence ID" value="KAJ2922078.1"/>
    <property type="molecule type" value="Genomic_DNA"/>
</dbReference>
<feature type="region of interest" description="Disordered" evidence="1">
    <location>
        <begin position="263"/>
        <end position="384"/>
    </location>
</feature>
<evidence type="ECO:0000313" key="3">
    <source>
        <dbReference type="Proteomes" id="UP001140091"/>
    </source>
</evidence>
<feature type="compositionally biased region" description="Low complexity" evidence="1">
    <location>
        <begin position="148"/>
        <end position="162"/>
    </location>
</feature>
<comment type="caution">
    <text evidence="2">The sequence shown here is derived from an EMBL/GenBank/DDBJ whole genome shotgun (WGS) entry which is preliminary data.</text>
</comment>
<organism evidence="2 3">
    <name type="scientific">Candolleomyces eurysporus</name>
    <dbReference type="NCBI Taxonomy" id="2828524"/>
    <lineage>
        <taxon>Eukaryota</taxon>
        <taxon>Fungi</taxon>
        <taxon>Dikarya</taxon>
        <taxon>Basidiomycota</taxon>
        <taxon>Agaricomycotina</taxon>
        <taxon>Agaricomycetes</taxon>
        <taxon>Agaricomycetidae</taxon>
        <taxon>Agaricales</taxon>
        <taxon>Agaricineae</taxon>
        <taxon>Psathyrellaceae</taxon>
        <taxon>Candolleomyces</taxon>
    </lineage>
</organism>
<sequence>MPANNKPTAQSKKTAPDCAKDKNRTKDKTPAKAKKKVAKEKPTSPAQASAQSQAAIDDALDELLRKDPVQSGSSTGTVASRSSSATPPPISPPTSPNSQPSLPNSQLSPPNSQSSLPSSNGGEAASISPHDLQSLLNRIQELKARTNSQPSEPASSSQPGSGIEHPEGKARRSGNGSRAGFKIYEQLGFAQNDRAWLDILATGRAGIVHFDLDFNLTWSKQPKQKLYGIAVYIGKQHPDVFPPGHYKDNWAEEEVAHQAFVNHRATRLRRQRGVPTGSCRKPSRAQSPPTSNPASDEDDDSKSDTDSQSDNDSQTSDDDETRPPTAAELKEFWEFKKKNHRGQKRPSEAEDGAESRYSKRPRPRAASSKKSATDDTNGGTDNDA</sequence>
<evidence type="ECO:0000256" key="1">
    <source>
        <dbReference type="SAM" id="MobiDB-lite"/>
    </source>
</evidence>
<reference evidence="2" key="1">
    <citation type="submission" date="2022-06" db="EMBL/GenBank/DDBJ databases">
        <title>Genome Sequence of Candolleomyces eurysporus.</title>
        <authorList>
            <person name="Buettner E."/>
        </authorList>
    </citation>
    <scope>NUCLEOTIDE SEQUENCE</scope>
    <source>
        <strain evidence="2">VTCC 930004</strain>
    </source>
</reference>
<feature type="non-terminal residue" evidence="2">
    <location>
        <position position="1"/>
    </location>
</feature>
<feature type="compositionally biased region" description="Basic and acidic residues" evidence="1">
    <location>
        <begin position="345"/>
        <end position="357"/>
    </location>
</feature>
<feature type="compositionally biased region" description="Low complexity" evidence="1">
    <location>
        <begin position="374"/>
        <end position="384"/>
    </location>
</feature>
<dbReference type="AlphaFoldDB" id="A0A9W8IY88"/>
<dbReference type="Proteomes" id="UP001140091">
    <property type="component" value="Unassembled WGS sequence"/>
</dbReference>
<feature type="compositionally biased region" description="Low complexity" evidence="1">
    <location>
        <begin position="96"/>
        <end position="119"/>
    </location>
</feature>